<dbReference type="EMBL" id="ABYH01000274">
    <property type="protein sequence ID" value="EEC96159.1"/>
    <property type="molecule type" value="Genomic_DNA"/>
</dbReference>
<evidence type="ECO:0000313" key="1">
    <source>
        <dbReference type="EMBL" id="EEC96159.1"/>
    </source>
</evidence>
<comment type="caution">
    <text evidence="1">The sequence shown here is derived from an EMBL/GenBank/DDBJ whole genome shotgun (WGS) entry which is preliminary data.</text>
</comment>
<dbReference type="Proteomes" id="UP000005510">
    <property type="component" value="Unassembled WGS sequence"/>
</dbReference>
<proteinExistence type="predicted"/>
<protein>
    <submittedName>
        <fullName evidence="1">Uncharacterized protein</fullName>
    </submittedName>
</protein>
<reference evidence="1 2" key="2">
    <citation type="submission" date="2008-10" db="EMBL/GenBank/DDBJ databases">
        <authorList>
            <person name="Fulton L."/>
            <person name="Clifton S."/>
            <person name="Fulton B."/>
            <person name="Xu J."/>
            <person name="Minx P."/>
            <person name="Pepin K.H."/>
            <person name="Johnson M."/>
            <person name="Bhonagiri V."/>
            <person name="Nash W.E."/>
            <person name="Mardis E.R."/>
            <person name="Wilson R.K."/>
        </authorList>
    </citation>
    <scope>NUCLEOTIDE SEQUENCE [LARGE SCALE GENOMIC DNA]</scope>
    <source>
        <strain evidence="1 2">DSM 18315</strain>
    </source>
</reference>
<dbReference type="HOGENOM" id="CLU_2845835_0_0_10"/>
<name>B7BBN6_9BACT</name>
<dbReference type="AlphaFoldDB" id="B7BBN6"/>
<accession>B7BBN6</accession>
<sequence>MQPLLGSGQLPREGEQAVNINTKVNEIIKSSSVLPSVKTGGRQKNKPLQSFGCKGFVILLRCSSS</sequence>
<evidence type="ECO:0000313" key="2">
    <source>
        <dbReference type="Proteomes" id="UP000005510"/>
    </source>
</evidence>
<organism evidence="1 2">
    <name type="scientific">Parabacteroides johnsonii DSM 18315</name>
    <dbReference type="NCBI Taxonomy" id="537006"/>
    <lineage>
        <taxon>Bacteria</taxon>
        <taxon>Pseudomonadati</taxon>
        <taxon>Bacteroidota</taxon>
        <taxon>Bacteroidia</taxon>
        <taxon>Bacteroidales</taxon>
        <taxon>Tannerellaceae</taxon>
        <taxon>Parabacteroides</taxon>
    </lineage>
</organism>
<reference evidence="1 2" key="1">
    <citation type="submission" date="2008-10" db="EMBL/GenBank/DDBJ databases">
        <title>Draft genome sequence of Parabacteroides johnsonii (DSM 18315).</title>
        <authorList>
            <person name="Sudarsanam P."/>
            <person name="Ley R."/>
            <person name="Guruge J."/>
            <person name="Turnbaugh P.J."/>
            <person name="Mahowald M."/>
            <person name="Liep D."/>
            <person name="Gordon J."/>
        </authorList>
    </citation>
    <scope>NUCLEOTIDE SEQUENCE [LARGE SCALE GENOMIC DNA]</scope>
    <source>
        <strain evidence="1 2">DSM 18315</strain>
    </source>
</reference>
<gene>
    <name evidence="1" type="ORF">PRABACTJOHN_02449</name>
</gene>